<dbReference type="EMBL" id="MCFL01000021">
    <property type="protein sequence ID" value="ORZ35574.1"/>
    <property type="molecule type" value="Genomic_DNA"/>
</dbReference>
<protein>
    <submittedName>
        <fullName evidence="2">Uncharacterized protein</fullName>
    </submittedName>
</protein>
<evidence type="ECO:0000256" key="1">
    <source>
        <dbReference type="SAM" id="MobiDB-lite"/>
    </source>
</evidence>
<comment type="caution">
    <text evidence="2">The sequence shown here is derived from an EMBL/GenBank/DDBJ whole genome shotgun (WGS) entry which is preliminary data.</text>
</comment>
<name>A0A1Y2HNM6_9FUNG</name>
<gene>
    <name evidence="2" type="ORF">BCR44DRAFT_1513060</name>
</gene>
<evidence type="ECO:0000313" key="3">
    <source>
        <dbReference type="Proteomes" id="UP000193411"/>
    </source>
</evidence>
<proteinExistence type="predicted"/>
<dbReference type="OrthoDB" id="5600295at2759"/>
<keyword evidence="3" id="KW-1185">Reference proteome</keyword>
<evidence type="ECO:0000313" key="2">
    <source>
        <dbReference type="EMBL" id="ORZ35574.1"/>
    </source>
</evidence>
<feature type="region of interest" description="Disordered" evidence="1">
    <location>
        <begin position="1"/>
        <end position="130"/>
    </location>
</feature>
<accession>A0A1Y2HNM6</accession>
<dbReference type="Proteomes" id="UP000193411">
    <property type="component" value="Unassembled WGS sequence"/>
</dbReference>
<sequence length="273" mass="28878">MESNNQSFQYSAPTWPYTSMVSSPTPSPSPMPVAPASSFPSSPAFTTQSQSAAESRSFNSSASVASSSSTFSSPVHSYSSSPSGSSYTGSFFSPPHHAPMQSGNPFSSPSSSPIPPSSRPTGFGSNPGSDIRFMPSMAAHFVPPRTTPEEDISAMLTGVSLRSDVEPTRQGQLQRDLPSAFMGMQLTGPTPESLADPMASMGLDDGGKYRVEDAAELMAGLSFGNGVGLHRQMQWLPGIDPNGQTDPGFAPMDMDVDHRTARGHTHHHQSYIN</sequence>
<dbReference type="AlphaFoldDB" id="A0A1Y2HNM6"/>
<feature type="compositionally biased region" description="Low complexity" evidence="1">
    <location>
        <begin position="34"/>
        <end position="95"/>
    </location>
</feature>
<feature type="compositionally biased region" description="Polar residues" evidence="1">
    <location>
        <begin position="1"/>
        <end position="12"/>
    </location>
</feature>
<reference evidence="2 3" key="1">
    <citation type="submission" date="2016-07" db="EMBL/GenBank/DDBJ databases">
        <title>Pervasive Adenine N6-methylation of Active Genes in Fungi.</title>
        <authorList>
            <consortium name="DOE Joint Genome Institute"/>
            <person name="Mondo S.J."/>
            <person name="Dannebaum R.O."/>
            <person name="Kuo R.C."/>
            <person name="Labutti K."/>
            <person name="Haridas S."/>
            <person name="Kuo A."/>
            <person name="Salamov A."/>
            <person name="Ahrendt S.R."/>
            <person name="Lipzen A."/>
            <person name="Sullivan W."/>
            <person name="Andreopoulos W.B."/>
            <person name="Clum A."/>
            <person name="Lindquist E."/>
            <person name="Daum C."/>
            <person name="Ramamoorthy G.K."/>
            <person name="Gryganskyi A."/>
            <person name="Culley D."/>
            <person name="Magnuson J.K."/>
            <person name="James T.Y."/>
            <person name="O'Malley M.A."/>
            <person name="Stajich J.E."/>
            <person name="Spatafora J.W."/>
            <person name="Visel A."/>
            <person name="Grigoriev I.V."/>
        </authorList>
    </citation>
    <scope>NUCLEOTIDE SEQUENCE [LARGE SCALE GENOMIC DNA]</scope>
    <source>
        <strain evidence="2 3">PL171</strain>
    </source>
</reference>
<organism evidence="2 3">
    <name type="scientific">Catenaria anguillulae PL171</name>
    <dbReference type="NCBI Taxonomy" id="765915"/>
    <lineage>
        <taxon>Eukaryota</taxon>
        <taxon>Fungi</taxon>
        <taxon>Fungi incertae sedis</taxon>
        <taxon>Blastocladiomycota</taxon>
        <taxon>Blastocladiomycetes</taxon>
        <taxon>Blastocladiales</taxon>
        <taxon>Catenariaceae</taxon>
        <taxon>Catenaria</taxon>
    </lineage>
</organism>
<feature type="compositionally biased region" description="Low complexity" evidence="1">
    <location>
        <begin position="102"/>
        <end position="111"/>
    </location>
</feature>